<feature type="transmembrane region" description="Helical" evidence="1">
    <location>
        <begin position="697"/>
        <end position="720"/>
    </location>
</feature>
<comment type="caution">
    <text evidence="2">The sequence shown here is derived from an EMBL/GenBank/DDBJ whole genome shotgun (WGS) entry which is preliminary data.</text>
</comment>
<dbReference type="AlphaFoldDB" id="A0A6N8FHL8"/>
<evidence type="ECO:0000313" key="2">
    <source>
        <dbReference type="EMBL" id="MUK88721.1"/>
    </source>
</evidence>
<organism evidence="2 3">
    <name type="scientific">Ornithinibacillus caprae</name>
    <dbReference type="NCBI Taxonomy" id="2678566"/>
    <lineage>
        <taxon>Bacteria</taxon>
        <taxon>Bacillati</taxon>
        <taxon>Bacillota</taxon>
        <taxon>Bacilli</taxon>
        <taxon>Bacillales</taxon>
        <taxon>Bacillaceae</taxon>
        <taxon>Ornithinibacillus</taxon>
    </lineage>
</organism>
<keyword evidence="3" id="KW-1185">Reference proteome</keyword>
<keyword evidence="1" id="KW-0472">Membrane</keyword>
<evidence type="ECO:0008006" key="4">
    <source>
        <dbReference type="Google" id="ProtNLM"/>
    </source>
</evidence>
<evidence type="ECO:0000313" key="3">
    <source>
        <dbReference type="Proteomes" id="UP000469125"/>
    </source>
</evidence>
<dbReference type="EMBL" id="WOCA01000006">
    <property type="protein sequence ID" value="MUK88721.1"/>
    <property type="molecule type" value="Genomic_DNA"/>
</dbReference>
<feature type="transmembrane region" description="Helical" evidence="1">
    <location>
        <begin position="519"/>
        <end position="542"/>
    </location>
</feature>
<dbReference type="RefSeq" id="WP_155668690.1">
    <property type="nucleotide sequence ID" value="NZ_WOCA01000006.1"/>
</dbReference>
<keyword evidence="1" id="KW-1133">Transmembrane helix</keyword>
<proteinExistence type="predicted"/>
<protein>
    <recommendedName>
        <fullName evidence="4">ABC transporter permease</fullName>
    </recommendedName>
</protein>
<feature type="transmembrane region" description="Helical" evidence="1">
    <location>
        <begin position="668"/>
        <end position="691"/>
    </location>
</feature>
<feature type="transmembrane region" description="Helical" evidence="1">
    <location>
        <begin position="442"/>
        <end position="462"/>
    </location>
</feature>
<reference evidence="2 3" key="1">
    <citation type="submission" date="2019-11" db="EMBL/GenBank/DDBJ databases">
        <authorList>
            <person name="Li X."/>
        </authorList>
    </citation>
    <scope>NUCLEOTIDE SEQUENCE [LARGE SCALE GENOMIC DNA]</scope>
    <source>
        <strain evidence="2 3">L9</strain>
    </source>
</reference>
<dbReference type="Proteomes" id="UP000469125">
    <property type="component" value="Unassembled WGS sequence"/>
</dbReference>
<feature type="transmembrane region" description="Helical" evidence="1">
    <location>
        <begin position="492"/>
        <end position="513"/>
    </location>
</feature>
<name>A0A6N8FHL8_9BACI</name>
<feature type="transmembrane region" description="Helical" evidence="1">
    <location>
        <begin position="571"/>
        <end position="593"/>
    </location>
</feature>
<gene>
    <name evidence="2" type="ORF">GMD78_09985</name>
</gene>
<keyword evidence="1" id="KW-0812">Transmembrane</keyword>
<accession>A0A6N8FHL8</accession>
<feature type="transmembrane region" description="Helical" evidence="1">
    <location>
        <begin position="613"/>
        <end position="642"/>
    </location>
</feature>
<sequence length="727" mass="82101">MSSVEIAAPIASLGYFTGENKTFTLAYPHTSSYIETEFNTTDGVNEYTIRDEGGYFYVLEQEGYLEGFDFYKEPGHGYIGEGMKPEFGIPLTYHLTVGVDQEEEEKLTGIDLSALKNPIPAQLEWSYSQYGAKRNIPIIYLSDSFVSLRAETSLSELDWGSEQTIQLKEELDLQDNEAFFFSEKYETLGDRLSKIERLNTEGIKIFLSDQIKPFYYEPFSYNYDGTFSGEENYSFGISETPIFYRTKPIDYTIRKDQTLEVKQIGQDSGVPVYREIEKQGVSVREKREDIPFLLYPVGTFTTKSHQESLAASPLGIYQQAPTTKLDDGTTLHETITPGSFISSPAHGIVSLEDAAYIKGDAPIDAIRLRVDGINSYNEEAIRKINDVILDISEIGGFDIVVVAGASPSPVIMDVEGVGEVEQSWTSLGAAATISEGWNTTNLLISSVFLMISIVYIVNHAMFRKYTKKNETKLLSDIGWKVRHIKQFHLIENYLLIIFSGILGGLILFILYLFNLVSSITLVIYLIIVLLTFLIPFLIIVLVKNKLRSTNRFNGVKFKKVWLKNVLFYKKLIILCFLQLIFVTFLFNFVPANLFVTNQSTGDTNLGVFINDLILILILVILVATLYIATTTIIDSISSFLFIRKEEILTLRDIGWRVKDIHNTFMKESIAWIIPSFIIGMAISIIISSTVLTFTVELVFLSICITLLLSIGSMILVYNLIKRTLKKI</sequence>
<evidence type="ECO:0000256" key="1">
    <source>
        <dbReference type="SAM" id="Phobius"/>
    </source>
</evidence>